<dbReference type="InterPro" id="IPR004960">
    <property type="entry name" value="LipA_acyltrans"/>
</dbReference>
<evidence type="ECO:0000256" key="1">
    <source>
        <dbReference type="ARBA" id="ARBA00004533"/>
    </source>
</evidence>
<keyword evidence="4 8" id="KW-0808">Transferase</keyword>
<dbReference type="GO" id="GO:0005886">
    <property type="term" value="C:plasma membrane"/>
    <property type="evidence" value="ECO:0007669"/>
    <property type="project" value="UniProtKB-SubCell"/>
</dbReference>
<keyword evidence="5" id="KW-0472">Membrane</keyword>
<evidence type="ECO:0000256" key="4">
    <source>
        <dbReference type="ARBA" id="ARBA00022679"/>
    </source>
</evidence>
<reference evidence="8 9" key="1">
    <citation type="submission" date="2016-10" db="EMBL/GenBank/DDBJ databases">
        <authorList>
            <person name="de Groot N.N."/>
        </authorList>
    </citation>
    <scope>NUCLEOTIDE SEQUENCE [LARGE SCALE GENOMIC DNA]</scope>
    <source>
        <strain evidence="8 9">CGMCC 1.7659</strain>
    </source>
</reference>
<proteinExistence type="predicted"/>
<accession>A0A1I4ZNB0</accession>
<dbReference type="Proteomes" id="UP000198575">
    <property type="component" value="Unassembled WGS sequence"/>
</dbReference>
<evidence type="ECO:0000256" key="3">
    <source>
        <dbReference type="ARBA" id="ARBA00022519"/>
    </source>
</evidence>
<evidence type="ECO:0000256" key="5">
    <source>
        <dbReference type="ARBA" id="ARBA00023136"/>
    </source>
</evidence>
<dbReference type="GO" id="GO:0016746">
    <property type="term" value="F:acyltransferase activity"/>
    <property type="evidence" value="ECO:0007669"/>
    <property type="project" value="UniProtKB-KW"/>
</dbReference>
<sequence length="416" mass="45610">MQDFSRSPELGKAAKGVAGAAQPNPGVTRPGEFIHYYTNLLGLLGRERSAADIRSIAQAASESRERAIDGFAARLRELETDFRRQRTVSGDRPEQMPKASMRGWDLARLESIRNAHGGALIALFHFGEHRQVFTDLACLGVPYVAPVAKQAYFDCCETLGQGPEPFRHAMSLLEVEDSRVGRKLVAGVRQGRLGLIYVDGNMGPDGHLVEEGAVRVDFLGRRIRVKAGIARLALGLALPIVPLFATGHDDAVVVRLNPVIMRPPRTGATAGPPPVAAIASIMQSLYEQLGDEVLRAPQQWEFAFCFHRWIEECEPAVADRDVAELSDANGALAVDPQRIAEYRRDGEVFWIHVGRQRAYRLPDWADGLYARLDSKRLGIDDSLAYLQRKGGPPDQTRALVSGLVRLGLLAQVRGAA</sequence>
<gene>
    <name evidence="8" type="ORF">SAMN05216289_12724</name>
</gene>
<dbReference type="RefSeq" id="WP_139225050.1">
    <property type="nucleotide sequence ID" value="NZ_FOVF01000027.1"/>
</dbReference>
<dbReference type="EMBL" id="FOVF01000027">
    <property type="protein sequence ID" value="SFN51523.1"/>
    <property type="molecule type" value="Genomic_DNA"/>
</dbReference>
<dbReference type="OrthoDB" id="7064276at2"/>
<evidence type="ECO:0000256" key="2">
    <source>
        <dbReference type="ARBA" id="ARBA00022475"/>
    </source>
</evidence>
<keyword evidence="6 8" id="KW-0012">Acyltransferase</keyword>
<feature type="compositionally biased region" description="Low complexity" evidence="7">
    <location>
        <begin position="11"/>
        <end position="21"/>
    </location>
</feature>
<organism evidence="8 9">
    <name type="scientific">Dokdonella immobilis</name>
    <dbReference type="NCBI Taxonomy" id="578942"/>
    <lineage>
        <taxon>Bacteria</taxon>
        <taxon>Pseudomonadati</taxon>
        <taxon>Pseudomonadota</taxon>
        <taxon>Gammaproteobacteria</taxon>
        <taxon>Lysobacterales</taxon>
        <taxon>Rhodanobacteraceae</taxon>
        <taxon>Dokdonella</taxon>
    </lineage>
</organism>
<name>A0A1I4ZNB0_9GAMM</name>
<keyword evidence="9" id="KW-1185">Reference proteome</keyword>
<evidence type="ECO:0000256" key="7">
    <source>
        <dbReference type="SAM" id="MobiDB-lite"/>
    </source>
</evidence>
<protein>
    <submittedName>
        <fullName evidence="8">Lipid A biosynthesis acyltransferase</fullName>
    </submittedName>
</protein>
<feature type="region of interest" description="Disordered" evidence="7">
    <location>
        <begin position="1"/>
        <end position="25"/>
    </location>
</feature>
<keyword evidence="2" id="KW-1003">Cell membrane</keyword>
<evidence type="ECO:0000313" key="9">
    <source>
        <dbReference type="Proteomes" id="UP000198575"/>
    </source>
</evidence>
<evidence type="ECO:0000313" key="8">
    <source>
        <dbReference type="EMBL" id="SFN51523.1"/>
    </source>
</evidence>
<comment type="subcellular location">
    <subcellularLocation>
        <location evidence="1">Cell inner membrane</location>
    </subcellularLocation>
</comment>
<dbReference type="GO" id="GO:0009247">
    <property type="term" value="P:glycolipid biosynthetic process"/>
    <property type="evidence" value="ECO:0007669"/>
    <property type="project" value="UniProtKB-ARBA"/>
</dbReference>
<dbReference type="Pfam" id="PF03279">
    <property type="entry name" value="Lip_A_acyltrans"/>
    <property type="match status" value="1"/>
</dbReference>
<keyword evidence="3" id="KW-0997">Cell inner membrane</keyword>
<evidence type="ECO:0000256" key="6">
    <source>
        <dbReference type="ARBA" id="ARBA00023315"/>
    </source>
</evidence>
<dbReference type="AlphaFoldDB" id="A0A1I4ZNB0"/>